<dbReference type="Proteomes" id="UP000274822">
    <property type="component" value="Unassembled WGS sequence"/>
</dbReference>
<keyword evidence="2" id="KW-1185">Reference proteome</keyword>
<dbReference type="AlphaFoldDB" id="A0A433QQR4"/>
<dbReference type="EMBL" id="RBNJ01002304">
    <property type="protein sequence ID" value="RUS32124.1"/>
    <property type="molecule type" value="Genomic_DNA"/>
</dbReference>
<accession>A0A433QQR4</accession>
<protein>
    <recommendedName>
        <fullName evidence="3">DinB-like domain-containing protein</fullName>
    </recommendedName>
</protein>
<sequence length="147" mass="16292">MSLSPINISRHLYDHFRILLSAVQSASLSDAIVQVNYDKRERDVPLERNVAMAIVAMKSIQSILNDIEVSNAATPLMSIQLQATMDPHSEHQSSFATSFGRELWFCCSHATHHYALIKAICYELGVSTPGEFGVAPSTLRSQQGKNM</sequence>
<dbReference type="PANTHER" id="PTHR39473:SF1">
    <property type="entry name" value="DINB-LIKE DOMAIN-CONTAINING PROTEIN"/>
    <property type="match status" value="1"/>
</dbReference>
<comment type="caution">
    <text evidence="1">The sequence shown here is derived from an EMBL/GenBank/DDBJ whole genome shotgun (WGS) entry which is preliminary data.</text>
</comment>
<gene>
    <name evidence="1" type="ORF">BC938DRAFT_476239</name>
</gene>
<organism evidence="1 2">
    <name type="scientific">Jimgerdemannia flammicorona</name>
    <dbReference type="NCBI Taxonomy" id="994334"/>
    <lineage>
        <taxon>Eukaryota</taxon>
        <taxon>Fungi</taxon>
        <taxon>Fungi incertae sedis</taxon>
        <taxon>Mucoromycota</taxon>
        <taxon>Mucoromycotina</taxon>
        <taxon>Endogonomycetes</taxon>
        <taxon>Endogonales</taxon>
        <taxon>Endogonaceae</taxon>
        <taxon>Jimgerdemannia</taxon>
    </lineage>
</organism>
<evidence type="ECO:0000313" key="1">
    <source>
        <dbReference type="EMBL" id="RUS32124.1"/>
    </source>
</evidence>
<name>A0A433QQR4_9FUNG</name>
<evidence type="ECO:0000313" key="2">
    <source>
        <dbReference type="Proteomes" id="UP000274822"/>
    </source>
</evidence>
<reference evidence="1 2" key="1">
    <citation type="journal article" date="2018" name="New Phytol.">
        <title>Phylogenomics of Endogonaceae and evolution of mycorrhizas within Mucoromycota.</title>
        <authorList>
            <person name="Chang Y."/>
            <person name="Desiro A."/>
            <person name="Na H."/>
            <person name="Sandor L."/>
            <person name="Lipzen A."/>
            <person name="Clum A."/>
            <person name="Barry K."/>
            <person name="Grigoriev I.V."/>
            <person name="Martin F.M."/>
            <person name="Stajich J.E."/>
            <person name="Smith M.E."/>
            <person name="Bonito G."/>
            <person name="Spatafora J.W."/>
        </authorList>
    </citation>
    <scope>NUCLEOTIDE SEQUENCE [LARGE SCALE GENOMIC DNA]</scope>
    <source>
        <strain evidence="1 2">AD002</strain>
    </source>
</reference>
<proteinExistence type="predicted"/>
<dbReference type="PANTHER" id="PTHR39473">
    <property type="match status" value="1"/>
</dbReference>
<evidence type="ECO:0008006" key="3">
    <source>
        <dbReference type="Google" id="ProtNLM"/>
    </source>
</evidence>